<dbReference type="RefSeq" id="WP_086521227.1">
    <property type="nucleotide sequence ID" value="NZ_MDJW01000008.1"/>
</dbReference>
<dbReference type="AlphaFoldDB" id="A0A251Y8Q8"/>
<dbReference type="SUPFAM" id="SSF53474">
    <property type="entry name" value="alpha/beta-Hydrolases"/>
    <property type="match status" value="1"/>
</dbReference>
<evidence type="ECO:0000313" key="1">
    <source>
        <dbReference type="EMBL" id="OUE20644.1"/>
    </source>
</evidence>
<dbReference type="EMBL" id="MDJW01000008">
    <property type="protein sequence ID" value="OUE20644.1"/>
    <property type="molecule type" value="Genomic_DNA"/>
</dbReference>
<gene>
    <name evidence="1" type="ORF">BFL34_01462</name>
</gene>
<evidence type="ECO:0000313" key="2">
    <source>
        <dbReference type="Proteomes" id="UP000194837"/>
    </source>
</evidence>
<dbReference type="Gene3D" id="3.40.50.1820">
    <property type="entry name" value="alpha/beta hydrolase"/>
    <property type="match status" value="1"/>
</dbReference>
<dbReference type="InterPro" id="IPR029058">
    <property type="entry name" value="AB_hydrolase_fold"/>
</dbReference>
<comment type="caution">
    <text evidence="1">The sequence shown here is derived from an EMBL/GenBank/DDBJ whole genome shotgun (WGS) entry which is preliminary data.</text>
</comment>
<accession>A0A251Y8Q8</accession>
<organism evidence="1 2">
    <name type="scientific">Clavibacter michiganensis</name>
    <dbReference type="NCBI Taxonomy" id="28447"/>
    <lineage>
        <taxon>Bacteria</taxon>
        <taxon>Bacillati</taxon>
        <taxon>Actinomycetota</taxon>
        <taxon>Actinomycetes</taxon>
        <taxon>Micrococcales</taxon>
        <taxon>Microbacteriaceae</taxon>
        <taxon>Clavibacter</taxon>
    </lineage>
</organism>
<name>A0A251Y8Q8_9MICO</name>
<dbReference type="Proteomes" id="UP000194837">
    <property type="component" value="Unassembled WGS sequence"/>
</dbReference>
<evidence type="ECO:0008006" key="3">
    <source>
        <dbReference type="Google" id="ProtNLM"/>
    </source>
</evidence>
<proteinExistence type="predicted"/>
<reference evidence="1 2" key="1">
    <citation type="submission" date="2016-08" db="EMBL/GenBank/DDBJ databases">
        <title>Genome sequence of Clavibacter michiganensis spp strain CFBP7494.</title>
        <authorList>
            <person name="Thapa S.P."/>
            <person name="Coaker G."/>
            <person name="Jacques M.-A."/>
        </authorList>
    </citation>
    <scope>NUCLEOTIDE SEQUENCE [LARGE SCALE GENOMIC DNA]</scope>
    <source>
        <strain evidence="1">CFBP7494</strain>
    </source>
</reference>
<protein>
    <recommendedName>
        <fullName evidence="3">Alpha/beta hydrolase</fullName>
    </recommendedName>
</protein>
<sequence>MTTTLRLGPVPTAVAPVALVLPGAGYTVLGPLLHWPVRALTEAGWDVWLLDWHADVDEAARRDPAGFVTAAVEGALAELPADPAAVVAKSLGTHALPLFTGRAVRGVWLAPLLGDPAIASAAAGASRRHLLVGGSADPAWITGFSGEGGARVREMPGGDHGLIDASRGWRASAAAQLEILDEVVAHLTDV</sequence>